<reference evidence="1" key="1">
    <citation type="submission" date="2021-01" db="EMBL/GenBank/DDBJ databases">
        <authorList>
            <consortium name="Genoscope - CEA"/>
            <person name="William W."/>
        </authorList>
    </citation>
    <scope>NUCLEOTIDE SEQUENCE</scope>
</reference>
<protein>
    <submittedName>
        <fullName evidence="1">(rape) hypothetical protein</fullName>
    </submittedName>
</protein>
<dbReference type="AlphaFoldDB" id="A0A816QCT7"/>
<sequence>MEKNDGITLSQRSLTDALVKAFPNLRAPPMKTLRREPSSSFLLLMNFVDSKFSAQSVRVGVVRDGSTNLGRI</sequence>
<accession>A0A816QCT7</accession>
<proteinExistence type="predicted"/>
<name>A0A816QCT7_BRANA</name>
<gene>
    <name evidence="1" type="ORF">DARMORV10_C06P19430.1</name>
</gene>
<dbReference type="EMBL" id="HG994370">
    <property type="protein sequence ID" value="CAF2057999.1"/>
    <property type="molecule type" value="Genomic_DNA"/>
</dbReference>
<dbReference type="Proteomes" id="UP001295469">
    <property type="component" value="Chromosome C06"/>
</dbReference>
<organism evidence="1">
    <name type="scientific">Brassica napus</name>
    <name type="common">Rape</name>
    <dbReference type="NCBI Taxonomy" id="3708"/>
    <lineage>
        <taxon>Eukaryota</taxon>
        <taxon>Viridiplantae</taxon>
        <taxon>Streptophyta</taxon>
        <taxon>Embryophyta</taxon>
        <taxon>Tracheophyta</taxon>
        <taxon>Spermatophyta</taxon>
        <taxon>Magnoliopsida</taxon>
        <taxon>eudicotyledons</taxon>
        <taxon>Gunneridae</taxon>
        <taxon>Pentapetalae</taxon>
        <taxon>rosids</taxon>
        <taxon>malvids</taxon>
        <taxon>Brassicales</taxon>
        <taxon>Brassicaceae</taxon>
        <taxon>Brassiceae</taxon>
        <taxon>Brassica</taxon>
    </lineage>
</organism>
<evidence type="ECO:0000313" key="1">
    <source>
        <dbReference type="EMBL" id="CAF2057999.1"/>
    </source>
</evidence>